<evidence type="ECO:0000256" key="1">
    <source>
        <dbReference type="SAM" id="Phobius"/>
    </source>
</evidence>
<dbReference type="PATRIC" id="fig|1173022.3.peg.1549"/>
<feature type="transmembrane region" description="Helical" evidence="1">
    <location>
        <begin position="51"/>
        <end position="69"/>
    </location>
</feature>
<evidence type="ECO:0000313" key="2">
    <source>
        <dbReference type="EMBL" id="AFZ12323.1"/>
    </source>
</evidence>
<proteinExistence type="predicted"/>
<keyword evidence="1" id="KW-0812">Transmembrane</keyword>
<dbReference type="OrthoDB" id="517257at2"/>
<reference evidence="2 3" key="1">
    <citation type="submission" date="2012-06" db="EMBL/GenBank/DDBJ databases">
        <title>Finished chromosome of genome of Crinalium epipsammum PCC 9333.</title>
        <authorList>
            <consortium name="US DOE Joint Genome Institute"/>
            <person name="Gugger M."/>
            <person name="Coursin T."/>
            <person name="Rippka R."/>
            <person name="Tandeau De Marsac N."/>
            <person name="Huntemann M."/>
            <person name="Wei C.-L."/>
            <person name="Han J."/>
            <person name="Detter J.C."/>
            <person name="Han C."/>
            <person name="Tapia R."/>
            <person name="Davenport K."/>
            <person name="Daligault H."/>
            <person name="Erkkila T."/>
            <person name="Gu W."/>
            <person name="Munk A.C.C."/>
            <person name="Teshima H."/>
            <person name="Xu Y."/>
            <person name="Chain P."/>
            <person name="Chen A."/>
            <person name="Krypides N."/>
            <person name="Mavromatis K."/>
            <person name="Markowitz V."/>
            <person name="Szeto E."/>
            <person name="Ivanova N."/>
            <person name="Mikhailova N."/>
            <person name="Ovchinnikova G."/>
            <person name="Pagani I."/>
            <person name="Pati A."/>
            <person name="Goodwin L."/>
            <person name="Peters L."/>
            <person name="Pitluck S."/>
            <person name="Woyke T."/>
            <person name="Kerfeld C."/>
        </authorList>
    </citation>
    <scope>NUCLEOTIDE SEQUENCE [LARGE SCALE GENOMIC DNA]</scope>
    <source>
        <strain evidence="2 3">PCC 9333</strain>
    </source>
</reference>
<dbReference type="RefSeq" id="WP_015202445.1">
    <property type="nucleotide sequence ID" value="NC_019753.1"/>
</dbReference>
<dbReference type="eggNOG" id="ENOG5032U0G">
    <property type="taxonomic scope" value="Bacteria"/>
</dbReference>
<name>K9VW40_9CYAN</name>
<accession>K9VW40</accession>
<dbReference type="HOGENOM" id="CLU_152016_1_0_3"/>
<organism evidence="2 3">
    <name type="scientific">Crinalium epipsammum PCC 9333</name>
    <dbReference type="NCBI Taxonomy" id="1173022"/>
    <lineage>
        <taxon>Bacteria</taxon>
        <taxon>Bacillati</taxon>
        <taxon>Cyanobacteriota</taxon>
        <taxon>Cyanophyceae</taxon>
        <taxon>Gomontiellales</taxon>
        <taxon>Gomontiellaceae</taxon>
        <taxon>Crinalium</taxon>
    </lineage>
</organism>
<dbReference type="Proteomes" id="UP000010472">
    <property type="component" value="Chromosome"/>
</dbReference>
<keyword evidence="1" id="KW-1133">Transmembrane helix</keyword>
<sequence length="123" mass="13653">MYYLPEPPYFLIVVGLFAGMTSGIAFEATLKQKVGEWSKNRSTRTLAEMKGSQLQLPFLGMVGGVAIFLSAGLEVFGFPSWLSYVISIPLTIFIGLLIWWQLRNVLGQLERGGSKALDLDMFT</sequence>
<feature type="transmembrane region" description="Helical" evidence="1">
    <location>
        <begin position="12"/>
        <end position="30"/>
    </location>
</feature>
<evidence type="ECO:0000313" key="3">
    <source>
        <dbReference type="Proteomes" id="UP000010472"/>
    </source>
</evidence>
<dbReference type="STRING" id="1173022.Cri9333_1429"/>
<feature type="transmembrane region" description="Helical" evidence="1">
    <location>
        <begin position="81"/>
        <end position="102"/>
    </location>
</feature>
<dbReference type="KEGG" id="cep:Cri9333_1429"/>
<protein>
    <submittedName>
        <fullName evidence="2">Uncharacterized protein</fullName>
    </submittedName>
</protein>
<keyword evidence="1" id="KW-0472">Membrane</keyword>
<dbReference type="EMBL" id="CP003620">
    <property type="protein sequence ID" value="AFZ12323.1"/>
    <property type="molecule type" value="Genomic_DNA"/>
</dbReference>
<dbReference type="AlphaFoldDB" id="K9VW40"/>
<keyword evidence="3" id="KW-1185">Reference proteome</keyword>
<gene>
    <name evidence="2" type="ORF">Cri9333_1429</name>
</gene>